<proteinExistence type="predicted"/>
<feature type="compositionally biased region" description="Pro residues" evidence="1">
    <location>
        <begin position="149"/>
        <end position="160"/>
    </location>
</feature>
<feature type="region of interest" description="Disordered" evidence="1">
    <location>
        <begin position="132"/>
        <end position="186"/>
    </location>
</feature>
<keyword evidence="3" id="KW-1185">Reference proteome</keyword>
<protein>
    <submittedName>
        <fullName evidence="2">Uncharacterized protein</fullName>
    </submittedName>
</protein>
<organism evidence="2 3">
    <name type="scientific">Protea cynaroides</name>
    <dbReference type="NCBI Taxonomy" id="273540"/>
    <lineage>
        <taxon>Eukaryota</taxon>
        <taxon>Viridiplantae</taxon>
        <taxon>Streptophyta</taxon>
        <taxon>Embryophyta</taxon>
        <taxon>Tracheophyta</taxon>
        <taxon>Spermatophyta</taxon>
        <taxon>Magnoliopsida</taxon>
        <taxon>Proteales</taxon>
        <taxon>Proteaceae</taxon>
        <taxon>Protea</taxon>
    </lineage>
</organism>
<name>A0A9Q0K060_9MAGN</name>
<evidence type="ECO:0000313" key="3">
    <source>
        <dbReference type="Proteomes" id="UP001141806"/>
    </source>
</evidence>
<accession>A0A9Q0K060</accession>
<comment type="caution">
    <text evidence="2">The sequence shown here is derived from an EMBL/GenBank/DDBJ whole genome shotgun (WGS) entry which is preliminary data.</text>
</comment>
<dbReference type="EMBL" id="JAMYWD010000010">
    <property type="protein sequence ID" value="KAJ4957917.1"/>
    <property type="molecule type" value="Genomic_DNA"/>
</dbReference>
<evidence type="ECO:0000313" key="2">
    <source>
        <dbReference type="EMBL" id="KAJ4957917.1"/>
    </source>
</evidence>
<sequence length="363" mass="39336">MTPYMAETVNGNERKLNGEGDKKDTDEVSPSVLGEVVVNEDESQLKGPVDVNLEGSESHSRLEEVWTPNRVKKKRSGGSHGGLHPTHFPTLLPPPLHQNQALDQVSTFACPDSAFCVPNQFGCLVSDDAQTTLPGPSGPPASPAIVQPFPDPSDPLPDPTEPLSSPGLTSPSCSAGHTPYPPRRPFLHKPCGSIRQASPSCMYAFKTPSGSTRAQPGVLQSPLGPIAPPTSIMASNKTLFDQMRAVVRQGHAGNVVHSIQPVNNVNSYSDLGKEMERDRSGRVEVFHDQDPNMAGEEMEINEKHLKNKQSITEEEISGDEQIIISGDDDVEGAHYGDLRKEISLRSSWEEGMNMERPSIKLSL</sequence>
<dbReference type="AlphaFoldDB" id="A0A9Q0K060"/>
<feature type="region of interest" description="Disordered" evidence="1">
    <location>
        <begin position="1"/>
        <end position="95"/>
    </location>
</feature>
<feature type="compositionally biased region" description="Basic and acidic residues" evidence="1">
    <location>
        <begin position="12"/>
        <end position="26"/>
    </location>
</feature>
<evidence type="ECO:0000256" key="1">
    <source>
        <dbReference type="SAM" id="MobiDB-lite"/>
    </source>
</evidence>
<reference evidence="2" key="1">
    <citation type="journal article" date="2023" name="Plant J.">
        <title>The genome of the king protea, Protea cynaroides.</title>
        <authorList>
            <person name="Chang J."/>
            <person name="Duong T.A."/>
            <person name="Schoeman C."/>
            <person name="Ma X."/>
            <person name="Roodt D."/>
            <person name="Barker N."/>
            <person name="Li Z."/>
            <person name="Van de Peer Y."/>
            <person name="Mizrachi E."/>
        </authorList>
    </citation>
    <scope>NUCLEOTIDE SEQUENCE</scope>
    <source>
        <tissue evidence="2">Young leaves</tissue>
    </source>
</reference>
<dbReference type="Proteomes" id="UP001141806">
    <property type="component" value="Unassembled WGS sequence"/>
</dbReference>
<gene>
    <name evidence="2" type="ORF">NE237_025028</name>
</gene>